<evidence type="ECO:0000313" key="1">
    <source>
        <dbReference type="EnsemblMetazoa" id="GAUT029924-PA"/>
    </source>
</evidence>
<dbReference type="EnsemblMetazoa" id="GAUT029924-RA">
    <property type="protein sequence ID" value="GAUT029924-PA"/>
    <property type="gene ID" value="GAUT029924"/>
</dbReference>
<reference evidence="1" key="1">
    <citation type="submission" date="2020-05" db="UniProtKB">
        <authorList>
            <consortium name="EnsemblMetazoa"/>
        </authorList>
    </citation>
    <scope>IDENTIFICATION</scope>
    <source>
        <strain evidence="1">TTRI</strain>
    </source>
</reference>
<evidence type="ECO:0000313" key="2">
    <source>
        <dbReference type="Proteomes" id="UP000078200"/>
    </source>
</evidence>
<name>A0A1A9V984_GLOAU</name>
<organism evidence="1 2">
    <name type="scientific">Glossina austeni</name>
    <name type="common">Savannah tsetse fly</name>
    <dbReference type="NCBI Taxonomy" id="7395"/>
    <lineage>
        <taxon>Eukaryota</taxon>
        <taxon>Metazoa</taxon>
        <taxon>Ecdysozoa</taxon>
        <taxon>Arthropoda</taxon>
        <taxon>Hexapoda</taxon>
        <taxon>Insecta</taxon>
        <taxon>Pterygota</taxon>
        <taxon>Neoptera</taxon>
        <taxon>Endopterygota</taxon>
        <taxon>Diptera</taxon>
        <taxon>Brachycera</taxon>
        <taxon>Muscomorpha</taxon>
        <taxon>Hippoboscoidea</taxon>
        <taxon>Glossinidae</taxon>
        <taxon>Glossina</taxon>
    </lineage>
</organism>
<dbReference type="Proteomes" id="UP000078200">
    <property type="component" value="Unassembled WGS sequence"/>
</dbReference>
<sequence length="189" mass="20702">MLLNSYLFSEFGGSRKSVYLFLYLHTVKFESSPAKLFNAADSLILNSDRRRTKLTKAAEAVATIMALEVVKGRGCSSCTSNPVKSQRCVISAEYRFQSSRNNAAQNDINTAKNTVLGLSMSRAPSACAIISHPILKGNDLQPGVLGRTSCNSFSNMFLKDSELQGVLLSLLLGMISNRNHLTREAGRQY</sequence>
<keyword evidence="2" id="KW-1185">Reference proteome</keyword>
<dbReference type="VEuPathDB" id="VectorBase:GAUT029924"/>
<accession>A0A1A9V984</accession>
<proteinExistence type="predicted"/>
<protein>
    <submittedName>
        <fullName evidence="1">Uncharacterized protein</fullName>
    </submittedName>
</protein>
<dbReference type="AlphaFoldDB" id="A0A1A9V984"/>